<name>A0A4R7ES35_9FLAO</name>
<dbReference type="Pfam" id="PF01814">
    <property type="entry name" value="Hemerythrin"/>
    <property type="match status" value="1"/>
</dbReference>
<evidence type="ECO:0000259" key="1">
    <source>
        <dbReference type="Pfam" id="PF01814"/>
    </source>
</evidence>
<gene>
    <name evidence="2" type="ORF">C8P70_1332</name>
</gene>
<comment type="caution">
    <text evidence="2">The sequence shown here is derived from an EMBL/GenBank/DDBJ whole genome shotgun (WGS) entry which is preliminary data.</text>
</comment>
<sequence length="157" mass="18782">MEESKKTKPLKRIEELRYLSHDHHHGLLLCWKIKTGFAKGISAERIKKYCSWFFENYLKHHFEVEEAVVFSVLGNAHPEIERALDEHQKLIKLFESQKDIENNLNLIQNLLNKHIRFEERVLFPLIQEKATLEQLQKIRAADDEEIFVENNEDAFWL</sequence>
<dbReference type="OrthoDB" id="9793254at2"/>
<evidence type="ECO:0000313" key="3">
    <source>
        <dbReference type="Proteomes" id="UP000295215"/>
    </source>
</evidence>
<accession>A0A4R7ES35</accession>
<dbReference type="Proteomes" id="UP000295215">
    <property type="component" value="Unassembled WGS sequence"/>
</dbReference>
<protein>
    <submittedName>
        <fullName evidence="2">Hemerythrin HHE cation binding domain-containing protein</fullName>
    </submittedName>
</protein>
<dbReference type="Gene3D" id="1.20.120.520">
    <property type="entry name" value="nmb1532 protein domain like"/>
    <property type="match status" value="1"/>
</dbReference>
<dbReference type="InterPro" id="IPR012312">
    <property type="entry name" value="Hemerythrin-like"/>
</dbReference>
<dbReference type="RefSeq" id="WP_133713572.1">
    <property type="nucleotide sequence ID" value="NZ_SOAG01000033.1"/>
</dbReference>
<dbReference type="AlphaFoldDB" id="A0A4R7ES35"/>
<evidence type="ECO:0000313" key="2">
    <source>
        <dbReference type="EMBL" id="TDS52068.1"/>
    </source>
</evidence>
<reference evidence="2 3" key="1">
    <citation type="submission" date="2019-03" db="EMBL/GenBank/DDBJ databases">
        <title>Genomic Encyclopedia of Archaeal and Bacterial Type Strains, Phase II (KMG-II): from individual species to whole genera.</title>
        <authorList>
            <person name="Goeker M."/>
        </authorList>
    </citation>
    <scope>NUCLEOTIDE SEQUENCE [LARGE SCALE GENOMIC DNA]</scope>
    <source>
        <strain evidence="2 3">DSM 28213</strain>
    </source>
</reference>
<proteinExistence type="predicted"/>
<organism evidence="2 3">
    <name type="scientific">Myroides indicus</name>
    <dbReference type="NCBI Taxonomy" id="1323422"/>
    <lineage>
        <taxon>Bacteria</taxon>
        <taxon>Pseudomonadati</taxon>
        <taxon>Bacteroidota</taxon>
        <taxon>Flavobacteriia</taxon>
        <taxon>Flavobacteriales</taxon>
        <taxon>Flavobacteriaceae</taxon>
        <taxon>Myroides</taxon>
    </lineage>
</organism>
<keyword evidence="3" id="KW-1185">Reference proteome</keyword>
<dbReference type="EMBL" id="SOAG01000033">
    <property type="protein sequence ID" value="TDS52068.1"/>
    <property type="molecule type" value="Genomic_DNA"/>
</dbReference>
<feature type="domain" description="Hemerythrin-like" evidence="1">
    <location>
        <begin position="43"/>
        <end position="126"/>
    </location>
</feature>